<name>A0ACB9RUF3_9MYRT</name>
<reference evidence="2" key="1">
    <citation type="journal article" date="2023" name="Front. Plant Sci.">
        <title>Chromosomal-level genome assembly of Melastoma candidum provides insights into trichome evolution.</title>
        <authorList>
            <person name="Zhong Y."/>
            <person name="Wu W."/>
            <person name="Sun C."/>
            <person name="Zou P."/>
            <person name="Liu Y."/>
            <person name="Dai S."/>
            <person name="Zhou R."/>
        </authorList>
    </citation>
    <scope>NUCLEOTIDE SEQUENCE [LARGE SCALE GENOMIC DNA]</scope>
</reference>
<evidence type="ECO:0000313" key="2">
    <source>
        <dbReference type="Proteomes" id="UP001057402"/>
    </source>
</evidence>
<evidence type="ECO:0000313" key="1">
    <source>
        <dbReference type="EMBL" id="KAI4381851.1"/>
    </source>
</evidence>
<organism evidence="1 2">
    <name type="scientific">Melastoma candidum</name>
    <dbReference type="NCBI Taxonomy" id="119954"/>
    <lineage>
        <taxon>Eukaryota</taxon>
        <taxon>Viridiplantae</taxon>
        <taxon>Streptophyta</taxon>
        <taxon>Embryophyta</taxon>
        <taxon>Tracheophyta</taxon>
        <taxon>Spermatophyta</taxon>
        <taxon>Magnoliopsida</taxon>
        <taxon>eudicotyledons</taxon>
        <taxon>Gunneridae</taxon>
        <taxon>Pentapetalae</taxon>
        <taxon>rosids</taxon>
        <taxon>malvids</taxon>
        <taxon>Myrtales</taxon>
        <taxon>Melastomataceae</taxon>
        <taxon>Melastomatoideae</taxon>
        <taxon>Melastomateae</taxon>
        <taxon>Melastoma</taxon>
    </lineage>
</organism>
<keyword evidence="2" id="KW-1185">Reference proteome</keyword>
<accession>A0ACB9RUF3</accession>
<comment type="caution">
    <text evidence="1">The sequence shown here is derived from an EMBL/GenBank/DDBJ whole genome shotgun (WGS) entry which is preliminary data.</text>
</comment>
<sequence length="105" mass="11506">MLIPRPRDDECLILASDGLCNVMTNDEAFEVARRRILLWHKKNGVLPLAERGKGIDPAAQAAALYLSMLAIEKGSKDNILVIVVDLKAHRKFKTKPGGISPQVAC</sequence>
<protein>
    <submittedName>
        <fullName evidence="1">Uncharacterized protein</fullName>
    </submittedName>
</protein>
<gene>
    <name evidence="1" type="ORF">MLD38_007882</name>
</gene>
<dbReference type="Proteomes" id="UP001057402">
    <property type="component" value="Chromosome 3"/>
</dbReference>
<proteinExistence type="predicted"/>
<dbReference type="EMBL" id="CM042882">
    <property type="protein sequence ID" value="KAI4381851.1"/>
    <property type="molecule type" value="Genomic_DNA"/>
</dbReference>